<dbReference type="PANTHER" id="PTHR36529">
    <property type="entry name" value="SLL1095 PROTEIN"/>
    <property type="match status" value="1"/>
</dbReference>
<organism evidence="1 2">
    <name type="scientific">Methyloceanibacter superfactus</name>
    <dbReference type="NCBI Taxonomy" id="1774969"/>
    <lineage>
        <taxon>Bacteria</taxon>
        <taxon>Pseudomonadati</taxon>
        <taxon>Pseudomonadota</taxon>
        <taxon>Alphaproteobacteria</taxon>
        <taxon>Hyphomicrobiales</taxon>
        <taxon>Hyphomicrobiaceae</taxon>
        <taxon>Methyloceanibacter</taxon>
    </lineage>
</organism>
<dbReference type="STRING" id="1774969.AUC69_04105"/>
<evidence type="ECO:0000313" key="2">
    <source>
        <dbReference type="Proteomes" id="UP000094472"/>
    </source>
</evidence>
<reference evidence="1 2" key="1">
    <citation type="journal article" date="2016" name="Environ. Microbiol.">
        <title>New Methyloceanibacter diversity from North Sea sediments includes methanotroph containing solely the soluble methane monooxygenase.</title>
        <authorList>
            <person name="Vekeman B."/>
            <person name="Kerckhof F.M."/>
            <person name="Cremers G."/>
            <person name="de Vos P."/>
            <person name="Vandamme P."/>
            <person name="Boon N."/>
            <person name="Op den Camp H.J."/>
            <person name="Heylen K."/>
        </authorList>
    </citation>
    <scope>NUCLEOTIDE SEQUENCE [LARGE SCALE GENOMIC DNA]</scope>
    <source>
        <strain evidence="1 2">R-67175</strain>
    </source>
</reference>
<dbReference type="PANTHER" id="PTHR36529:SF1">
    <property type="entry name" value="GLYCOSYLTRANSFERASE"/>
    <property type="match status" value="1"/>
</dbReference>
<dbReference type="Pfam" id="PF09837">
    <property type="entry name" value="DUF2064"/>
    <property type="match status" value="1"/>
</dbReference>
<dbReference type="OrthoDB" id="9798250at2"/>
<evidence type="ECO:0008006" key="3">
    <source>
        <dbReference type="Google" id="ProtNLM"/>
    </source>
</evidence>
<dbReference type="NCBIfam" id="TIGR04282">
    <property type="entry name" value="glyco_like_cofC"/>
    <property type="match status" value="1"/>
</dbReference>
<accession>A0A1E3VJS2</accession>
<comment type="caution">
    <text evidence="1">The sequence shown here is derived from an EMBL/GenBank/DDBJ whole genome shotgun (WGS) entry which is preliminary data.</text>
</comment>
<name>A0A1E3VJS2_9HYPH</name>
<dbReference type="SUPFAM" id="SSF53448">
    <property type="entry name" value="Nucleotide-diphospho-sugar transferases"/>
    <property type="match status" value="1"/>
</dbReference>
<dbReference type="Gene3D" id="3.90.550.10">
    <property type="entry name" value="Spore Coat Polysaccharide Biosynthesis Protein SpsA, Chain A"/>
    <property type="match status" value="1"/>
</dbReference>
<keyword evidence="2" id="KW-1185">Reference proteome</keyword>
<protein>
    <recommendedName>
        <fullName evidence="3">Glycosyltransferase</fullName>
    </recommendedName>
</protein>
<dbReference type="InterPro" id="IPR029044">
    <property type="entry name" value="Nucleotide-diphossugar_trans"/>
</dbReference>
<dbReference type="AlphaFoldDB" id="A0A1E3VJS2"/>
<evidence type="ECO:0000313" key="1">
    <source>
        <dbReference type="EMBL" id="ODR93752.1"/>
    </source>
</evidence>
<dbReference type="InterPro" id="IPR018641">
    <property type="entry name" value="Trfase_1_rSAM/seldom-assoc"/>
</dbReference>
<dbReference type="EMBL" id="LPWF01000037">
    <property type="protein sequence ID" value="ODR93752.1"/>
    <property type="molecule type" value="Genomic_DNA"/>
</dbReference>
<sequence>MANWARPRRIACTPRLVVMAKAPIAGSVKSRLARDIGEAAALRFYRATLFRTLRSLGADPRWRTYLAVTPDTARTAAYWPPPANVARIAQGAGDLGARMQTLFDSMPPGPVVIVGSDIPAIRPAHIARAFALLGRADAVFGPAKDGGFWLVGLKRSPARLAPFAHVPWSTDAALAATAANLRGKKVAYAHALSDIDNADSYRRERAAAMRLVTCRVQRACR</sequence>
<dbReference type="Proteomes" id="UP000094472">
    <property type="component" value="Unassembled WGS sequence"/>
</dbReference>
<proteinExistence type="predicted"/>
<gene>
    <name evidence="1" type="ORF">AUC69_04105</name>
</gene>
<dbReference type="RefSeq" id="WP_069442926.1">
    <property type="nucleotide sequence ID" value="NZ_LPWF01000037.1"/>
</dbReference>